<dbReference type="Proteomes" id="UP000243975">
    <property type="component" value="Unassembled WGS sequence"/>
</dbReference>
<proteinExistence type="predicted"/>
<dbReference type="AlphaFoldDB" id="A0A103YL11"/>
<evidence type="ECO:0000256" key="1">
    <source>
        <dbReference type="SAM" id="Phobius"/>
    </source>
</evidence>
<dbReference type="Gramene" id="KVI11090">
    <property type="protein sequence ID" value="KVI11090"/>
    <property type="gene ID" value="Ccrd_010506"/>
</dbReference>
<protein>
    <submittedName>
        <fullName evidence="2">Uncharacterized protein</fullName>
    </submittedName>
</protein>
<organism evidence="2 3">
    <name type="scientific">Cynara cardunculus var. scolymus</name>
    <name type="common">Globe artichoke</name>
    <name type="synonym">Cynara scolymus</name>
    <dbReference type="NCBI Taxonomy" id="59895"/>
    <lineage>
        <taxon>Eukaryota</taxon>
        <taxon>Viridiplantae</taxon>
        <taxon>Streptophyta</taxon>
        <taxon>Embryophyta</taxon>
        <taxon>Tracheophyta</taxon>
        <taxon>Spermatophyta</taxon>
        <taxon>Magnoliopsida</taxon>
        <taxon>eudicotyledons</taxon>
        <taxon>Gunneridae</taxon>
        <taxon>Pentapetalae</taxon>
        <taxon>asterids</taxon>
        <taxon>campanulids</taxon>
        <taxon>Asterales</taxon>
        <taxon>Asteraceae</taxon>
        <taxon>Carduoideae</taxon>
        <taxon>Cardueae</taxon>
        <taxon>Carduinae</taxon>
        <taxon>Cynara</taxon>
    </lineage>
</organism>
<gene>
    <name evidence="2" type="ORF">Ccrd_010506</name>
</gene>
<accession>A0A103YL11</accession>
<dbReference type="EMBL" id="LEKV01000922">
    <property type="protein sequence ID" value="KVI11090.1"/>
    <property type="molecule type" value="Genomic_DNA"/>
</dbReference>
<comment type="caution">
    <text evidence="2">The sequence shown here is derived from an EMBL/GenBank/DDBJ whole genome shotgun (WGS) entry which is preliminary data.</text>
</comment>
<sequence length="41" mass="5072">MIFCLFLQDILHFGSAFYTLILYEILLTLFQFKNLLLCYYW</sequence>
<feature type="transmembrane region" description="Helical" evidence="1">
    <location>
        <begin position="20"/>
        <end position="40"/>
    </location>
</feature>
<evidence type="ECO:0000313" key="3">
    <source>
        <dbReference type="Proteomes" id="UP000243975"/>
    </source>
</evidence>
<evidence type="ECO:0000313" key="2">
    <source>
        <dbReference type="EMBL" id="KVI11090.1"/>
    </source>
</evidence>
<keyword evidence="1" id="KW-0472">Membrane</keyword>
<reference evidence="2 3" key="1">
    <citation type="journal article" date="2016" name="Sci. Rep.">
        <title>The genome sequence of the outbreeding globe artichoke constructed de novo incorporating a phase-aware low-pass sequencing strategy of F1 progeny.</title>
        <authorList>
            <person name="Scaglione D."/>
            <person name="Reyes-Chin-Wo S."/>
            <person name="Acquadro A."/>
            <person name="Froenicke L."/>
            <person name="Portis E."/>
            <person name="Beitel C."/>
            <person name="Tirone M."/>
            <person name="Mauro R."/>
            <person name="Lo Monaco A."/>
            <person name="Mauromicale G."/>
            <person name="Faccioli P."/>
            <person name="Cattivelli L."/>
            <person name="Rieseberg L."/>
            <person name="Michelmore R."/>
            <person name="Lanteri S."/>
        </authorList>
    </citation>
    <scope>NUCLEOTIDE SEQUENCE [LARGE SCALE GENOMIC DNA]</scope>
    <source>
        <strain evidence="2">2C</strain>
    </source>
</reference>
<keyword evidence="1" id="KW-0812">Transmembrane</keyword>
<keyword evidence="3" id="KW-1185">Reference proteome</keyword>
<keyword evidence="1" id="KW-1133">Transmembrane helix</keyword>
<name>A0A103YL11_CYNCS</name>